<gene>
    <name evidence="1" type="ORF">PoB_006156700</name>
</gene>
<proteinExistence type="predicted"/>
<dbReference type="Proteomes" id="UP000735302">
    <property type="component" value="Unassembled WGS sequence"/>
</dbReference>
<evidence type="ECO:0000313" key="2">
    <source>
        <dbReference type="Proteomes" id="UP000735302"/>
    </source>
</evidence>
<reference evidence="1 2" key="1">
    <citation type="journal article" date="2021" name="Elife">
        <title>Chloroplast acquisition without the gene transfer in kleptoplastic sea slugs, Plakobranchus ocellatus.</title>
        <authorList>
            <person name="Maeda T."/>
            <person name="Takahashi S."/>
            <person name="Yoshida T."/>
            <person name="Shimamura S."/>
            <person name="Takaki Y."/>
            <person name="Nagai Y."/>
            <person name="Toyoda A."/>
            <person name="Suzuki Y."/>
            <person name="Arimoto A."/>
            <person name="Ishii H."/>
            <person name="Satoh N."/>
            <person name="Nishiyama T."/>
            <person name="Hasebe M."/>
            <person name="Maruyama T."/>
            <person name="Minagawa J."/>
            <person name="Obokata J."/>
            <person name="Shigenobu S."/>
        </authorList>
    </citation>
    <scope>NUCLEOTIDE SEQUENCE [LARGE SCALE GENOMIC DNA]</scope>
</reference>
<protein>
    <submittedName>
        <fullName evidence="1">Uncharacterized protein</fullName>
    </submittedName>
</protein>
<comment type="caution">
    <text evidence="1">The sequence shown here is derived from an EMBL/GenBank/DDBJ whole genome shotgun (WGS) entry which is preliminary data.</text>
</comment>
<organism evidence="1 2">
    <name type="scientific">Plakobranchus ocellatus</name>
    <dbReference type="NCBI Taxonomy" id="259542"/>
    <lineage>
        <taxon>Eukaryota</taxon>
        <taxon>Metazoa</taxon>
        <taxon>Spiralia</taxon>
        <taxon>Lophotrochozoa</taxon>
        <taxon>Mollusca</taxon>
        <taxon>Gastropoda</taxon>
        <taxon>Heterobranchia</taxon>
        <taxon>Euthyneura</taxon>
        <taxon>Panpulmonata</taxon>
        <taxon>Sacoglossa</taxon>
        <taxon>Placobranchoidea</taxon>
        <taxon>Plakobranchidae</taxon>
        <taxon>Plakobranchus</taxon>
    </lineage>
</organism>
<evidence type="ECO:0000313" key="1">
    <source>
        <dbReference type="EMBL" id="GFO35062.1"/>
    </source>
</evidence>
<name>A0AAV4CT41_9GAST</name>
<sequence>MIGQPCPYLSSDHLDRAKLDSWVAGRRGEMRTLPVIASCSLDKMGGVKKTINEITPTFKSTYPQALKSSCHWQSCNSDDGHRGGFFFSILAHLETRDT</sequence>
<accession>A0AAV4CT41</accession>
<dbReference type="AlphaFoldDB" id="A0AAV4CT41"/>
<keyword evidence="2" id="KW-1185">Reference proteome</keyword>
<dbReference type="EMBL" id="BLXT01006951">
    <property type="protein sequence ID" value="GFO35062.1"/>
    <property type="molecule type" value="Genomic_DNA"/>
</dbReference>